<evidence type="ECO:0000313" key="2">
    <source>
        <dbReference type="Proteomes" id="UP001163603"/>
    </source>
</evidence>
<sequence length="171" mass="18907">MQPKPANIHQPVPFPPSPSAEPPYGGVGWVGACGGESGGARGGIRRGWGKGGQRGRNLETELVYMECLLELSYGPQNIETANFSTCILIRWGFRDAIERGGIVFADYWRAKDSFSISSSPLLVLGEYDAADGKFSASYLQRHIQMMKLLRYHYFLGKFCDGHIVYLLRGSL</sequence>
<dbReference type="EMBL" id="CM047739">
    <property type="protein sequence ID" value="KAJ0043217.1"/>
    <property type="molecule type" value="Genomic_DNA"/>
</dbReference>
<proteinExistence type="predicted"/>
<comment type="caution">
    <text evidence="1">The sequence shown here is derived from an EMBL/GenBank/DDBJ whole genome shotgun (WGS) entry which is preliminary data.</text>
</comment>
<name>A0ACC0Z0G1_9ROSI</name>
<evidence type="ECO:0000313" key="1">
    <source>
        <dbReference type="EMBL" id="KAJ0043217.1"/>
    </source>
</evidence>
<keyword evidence="2" id="KW-1185">Reference proteome</keyword>
<accession>A0ACC0Z0G1</accession>
<dbReference type="Proteomes" id="UP001163603">
    <property type="component" value="Chromosome 4"/>
</dbReference>
<protein>
    <submittedName>
        <fullName evidence="1">Uncharacterized protein</fullName>
    </submittedName>
</protein>
<organism evidence="1 2">
    <name type="scientific">Pistacia integerrima</name>
    <dbReference type="NCBI Taxonomy" id="434235"/>
    <lineage>
        <taxon>Eukaryota</taxon>
        <taxon>Viridiplantae</taxon>
        <taxon>Streptophyta</taxon>
        <taxon>Embryophyta</taxon>
        <taxon>Tracheophyta</taxon>
        <taxon>Spermatophyta</taxon>
        <taxon>Magnoliopsida</taxon>
        <taxon>eudicotyledons</taxon>
        <taxon>Gunneridae</taxon>
        <taxon>Pentapetalae</taxon>
        <taxon>rosids</taxon>
        <taxon>malvids</taxon>
        <taxon>Sapindales</taxon>
        <taxon>Anacardiaceae</taxon>
        <taxon>Pistacia</taxon>
    </lineage>
</organism>
<reference evidence="2" key="1">
    <citation type="journal article" date="2023" name="G3 (Bethesda)">
        <title>Genome assembly and association tests identify interacting loci associated with vigor, precocity, and sex in interspecific pistachio rootstocks.</title>
        <authorList>
            <person name="Palmer W."/>
            <person name="Jacygrad E."/>
            <person name="Sagayaradj S."/>
            <person name="Cavanaugh K."/>
            <person name="Han R."/>
            <person name="Bertier L."/>
            <person name="Beede B."/>
            <person name="Kafkas S."/>
            <person name="Golino D."/>
            <person name="Preece J."/>
            <person name="Michelmore R."/>
        </authorList>
    </citation>
    <scope>NUCLEOTIDE SEQUENCE [LARGE SCALE GENOMIC DNA]</scope>
</reference>
<gene>
    <name evidence="1" type="ORF">Pint_19492</name>
</gene>